<protein>
    <submittedName>
        <fullName evidence="1">Uncharacterized protein</fullName>
    </submittedName>
</protein>
<reference evidence="1 2" key="1">
    <citation type="submission" date="2018-10" db="EMBL/GenBank/DDBJ databases">
        <title>Genome assembly for a Yunnan-Guizhou Plateau 3E fish, Anabarilius grahami (Regan), and its evolutionary and genetic applications.</title>
        <authorList>
            <person name="Jiang W."/>
        </authorList>
    </citation>
    <scope>NUCLEOTIDE SEQUENCE [LARGE SCALE GENOMIC DNA]</scope>
    <source>
        <strain evidence="1">AG-KIZ</strain>
        <tissue evidence="1">Muscle</tissue>
    </source>
</reference>
<organism evidence="1 2">
    <name type="scientific">Anabarilius grahami</name>
    <name type="common">Kanglang fish</name>
    <name type="synonym">Barilius grahami</name>
    <dbReference type="NCBI Taxonomy" id="495550"/>
    <lineage>
        <taxon>Eukaryota</taxon>
        <taxon>Metazoa</taxon>
        <taxon>Chordata</taxon>
        <taxon>Craniata</taxon>
        <taxon>Vertebrata</taxon>
        <taxon>Euteleostomi</taxon>
        <taxon>Actinopterygii</taxon>
        <taxon>Neopterygii</taxon>
        <taxon>Teleostei</taxon>
        <taxon>Ostariophysi</taxon>
        <taxon>Cypriniformes</taxon>
        <taxon>Xenocyprididae</taxon>
        <taxon>Xenocypridinae</taxon>
        <taxon>Xenocypridinae incertae sedis</taxon>
        <taxon>Anabarilius</taxon>
    </lineage>
</organism>
<accession>A0A3N0XGM7</accession>
<gene>
    <name evidence="1" type="ORF">DPX16_2721</name>
</gene>
<dbReference type="EMBL" id="RJVU01075100">
    <property type="protein sequence ID" value="ROI16527.1"/>
    <property type="molecule type" value="Genomic_DNA"/>
</dbReference>
<evidence type="ECO:0000313" key="2">
    <source>
        <dbReference type="Proteomes" id="UP000281406"/>
    </source>
</evidence>
<name>A0A3N0XGM7_ANAGA</name>
<dbReference type="AlphaFoldDB" id="A0A3N0XGM7"/>
<evidence type="ECO:0000313" key="1">
    <source>
        <dbReference type="EMBL" id="ROI16527.1"/>
    </source>
</evidence>
<dbReference type="Proteomes" id="UP000281406">
    <property type="component" value="Unassembled WGS sequence"/>
</dbReference>
<sequence>MEPILSGFRNTLKMFYHTHICSIRSAPGLCCPLIGRQKGCCKVIGGQLGIAHATHAGTEQEGHIWSCAPVGGAALTGR</sequence>
<comment type="caution">
    <text evidence="1">The sequence shown here is derived from an EMBL/GenBank/DDBJ whole genome shotgun (WGS) entry which is preliminary data.</text>
</comment>
<proteinExistence type="predicted"/>
<keyword evidence="2" id="KW-1185">Reference proteome</keyword>